<reference evidence="2 3" key="1">
    <citation type="submission" date="2017-07" db="EMBL/GenBank/DDBJ databases">
        <title>Genomes of Fischerella (Mastigocladus) sp. strains.</title>
        <authorList>
            <person name="Miller S.R."/>
        </authorList>
    </citation>
    <scope>NUCLEOTIDE SEQUENCE [LARGE SCALE GENOMIC DNA]</scope>
    <source>
        <strain evidence="2 3">CCMEE 5268</strain>
    </source>
</reference>
<name>A0A2N6KI89_9CYAN</name>
<comment type="caution">
    <text evidence="2">The sequence shown here is derived from an EMBL/GenBank/DDBJ whole genome shotgun (WGS) entry which is preliminary data.</text>
</comment>
<keyword evidence="1" id="KW-0812">Transmembrane</keyword>
<sequence length="378" mass="42013">MQSFDPKEQSQASSSPHRPRWKMILILLGIGCMGGLGLRYWLRSRQFDAAVQAYESNDCNQAIADFKSFDGNPEVEEAQQQCRDYLAINPATQKPSEALAKALKFLKTHPSNPFWKRKEASIGNPLKSGLKQQFNAHLNPERIQDWLSMEVCQELQKPTGNPFISSAMLLEGSSILPQSEESLPRLYHACANFLVASKEVPSGIALFEMFLNNFPKHPDLNKVRRDHAMALIQEAKRNPTGKIPAPIATASTSDGSTRVVVRNDSRHALRIVFAGPTSQVEEMPACQDCKEYTRATAPLGSCPNKGPVKTYKLKPGGYQVLVKAISSNKWNASKLEVEELSQAELKQSSEVANVQPFTGQWSLGTGQEYRSCFFLIRG</sequence>
<organism evidence="2 3">
    <name type="scientific">Fischerella thermalis CCMEE 5268</name>
    <dbReference type="NCBI Taxonomy" id="2019662"/>
    <lineage>
        <taxon>Bacteria</taxon>
        <taxon>Bacillati</taxon>
        <taxon>Cyanobacteriota</taxon>
        <taxon>Cyanophyceae</taxon>
        <taxon>Nostocales</taxon>
        <taxon>Hapalosiphonaceae</taxon>
        <taxon>Fischerella</taxon>
    </lineage>
</organism>
<dbReference type="EMBL" id="NMQA01000088">
    <property type="protein sequence ID" value="PLZ99175.1"/>
    <property type="molecule type" value="Genomic_DNA"/>
</dbReference>
<proteinExistence type="predicted"/>
<dbReference type="RefSeq" id="WP_102172244.1">
    <property type="nucleotide sequence ID" value="NZ_NMQA01000088.1"/>
</dbReference>
<gene>
    <name evidence="2" type="ORF">CEN50_08350</name>
</gene>
<evidence type="ECO:0000256" key="1">
    <source>
        <dbReference type="SAM" id="Phobius"/>
    </source>
</evidence>
<accession>A0A2N6KI89</accession>
<evidence type="ECO:0000313" key="3">
    <source>
        <dbReference type="Proteomes" id="UP000235025"/>
    </source>
</evidence>
<dbReference type="AlphaFoldDB" id="A0A2N6KI89"/>
<dbReference type="Proteomes" id="UP000235025">
    <property type="component" value="Unassembled WGS sequence"/>
</dbReference>
<protein>
    <recommendedName>
        <fullName evidence="4">Tetratricopeptide repeat protein</fullName>
    </recommendedName>
</protein>
<feature type="transmembrane region" description="Helical" evidence="1">
    <location>
        <begin position="21"/>
        <end position="42"/>
    </location>
</feature>
<evidence type="ECO:0008006" key="4">
    <source>
        <dbReference type="Google" id="ProtNLM"/>
    </source>
</evidence>
<evidence type="ECO:0000313" key="2">
    <source>
        <dbReference type="EMBL" id="PLZ99175.1"/>
    </source>
</evidence>
<keyword evidence="1" id="KW-0472">Membrane</keyword>
<keyword evidence="1" id="KW-1133">Transmembrane helix</keyword>